<evidence type="ECO:0000313" key="3">
    <source>
        <dbReference type="Proteomes" id="UP000282211"/>
    </source>
</evidence>
<reference evidence="2 3" key="1">
    <citation type="submission" date="2018-10" db="EMBL/GenBank/DDBJ databases">
        <title>Genomic Encyclopedia of Type Strains, Phase IV (KMG-IV): sequencing the most valuable type-strain genomes for metagenomic binning, comparative biology and taxonomic classification.</title>
        <authorList>
            <person name="Goeker M."/>
        </authorList>
    </citation>
    <scope>NUCLEOTIDE SEQUENCE [LARGE SCALE GENOMIC DNA]</scope>
    <source>
        <strain evidence="2 3">DSM 22008</strain>
    </source>
</reference>
<dbReference type="RefSeq" id="WP_121100081.1">
    <property type="nucleotide sequence ID" value="NZ_RBII01000001.1"/>
</dbReference>
<accession>A0A420WML1</accession>
<name>A0A420WML1_9PROT</name>
<protein>
    <recommendedName>
        <fullName evidence="4">Flagellar FliJ protein</fullName>
    </recommendedName>
</protein>
<dbReference type="InParanoid" id="A0A420WML1"/>
<keyword evidence="3" id="KW-1185">Reference proteome</keyword>
<dbReference type="EMBL" id="RBII01000001">
    <property type="protein sequence ID" value="RKQ72136.1"/>
    <property type="molecule type" value="Genomic_DNA"/>
</dbReference>
<sequence length="145" mass="16790">MADRSQTLLKIVQLHKRSAEQRFAKLARSRAEILKRINAIKSAIAEKEAALSSGHVSQVTPQDFNSFENWRVFQLEKINKEINQDEVLRQEQEAIGQELTAFIVKEDFFQNRLADLHKEEIRERAKSEAETAQTIWQQSQSLSPK</sequence>
<evidence type="ECO:0000313" key="2">
    <source>
        <dbReference type="EMBL" id="RKQ72136.1"/>
    </source>
</evidence>
<evidence type="ECO:0000256" key="1">
    <source>
        <dbReference type="SAM" id="MobiDB-lite"/>
    </source>
</evidence>
<proteinExistence type="predicted"/>
<feature type="region of interest" description="Disordered" evidence="1">
    <location>
        <begin position="124"/>
        <end position="145"/>
    </location>
</feature>
<dbReference type="AlphaFoldDB" id="A0A420WML1"/>
<comment type="caution">
    <text evidence="2">The sequence shown here is derived from an EMBL/GenBank/DDBJ whole genome shotgun (WGS) entry which is preliminary data.</text>
</comment>
<gene>
    <name evidence="2" type="ORF">DES40_1473</name>
</gene>
<feature type="compositionally biased region" description="Polar residues" evidence="1">
    <location>
        <begin position="130"/>
        <end position="145"/>
    </location>
</feature>
<dbReference type="Proteomes" id="UP000282211">
    <property type="component" value="Unassembled WGS sequence"/>
</dbReference>
<organism evidence="2 3">
    <name type="scientific">Litorimonas taeanensis</name>
    <dbReference type="NCBI Taxonomy" id="568099"/>
    <lineage>
        <taxon>Bacteria</taxon>
        <taxon>Pseudomonadati</taxon>
        <taxon>Pseudomonadota</taxon>
        <taxon>Alphaproteobacteria</taxon>
        <taxon>Maricaulales</taxon>
        <taxon>Robiginitomaculaceae</taxon>
    </lineage>
</organism>
<evidence type="ECO:0008006" key="4">
    <source>
        <dbReference type="Google" id="ProtNLM"/>
    </source>
</evidence>